<keyword evidence="7 10" id="KW-0472">Membrane</keyword>
<evidence type="ECO:0000256" key="1">
    <source>
        <dbReference type="ARBA" id="ARBA00004651"/>
    </source>
</evidence>
<evidence type="ECO:0000256" key="3">
    <source>
        <dbReference type="ARBA" id="ARBA00022692"/>
    </source>
</evidence>
<dbReference type="Pfam" id="PF03023">
    <property type="entry name" value="MurJ"/>
    <property type="match status" value="1"/>
</dbReference>
<dbReference type="GO" id="GO:0015648">
    <property type="term" value="F:lipid-linked peptidoglycan transporter activity"/>
    <property type="evidence" value="ECO:0007669"/>
    <property type="project" value="UniProtKB-UniRule"/>
</dbReference>
<feature type="transmembrane region" description="Helical" evidence="10">
    <location>
        <begin position="349"/>
        <end position="371"/>
    </location>
</feature>
<feature type="transmembrane region" description="Helical" evidence="10">
    <location>
        <begin position="273"/>
        <end position="292"/>
    </location>
</feature>
<feature type="transmembrane region" description="Helical" evidence="10">
    <location>
        <begin position="76"/>
        <end position="98"/>
    </location>
</feature>
<dbReference type="UniPathway" id="UPA00219"/>
<organism evidence="12 13">
    <name type="scientific">Helicobacter apodemus</name>
    <dbReference type="NCBI Taxonomy" id="135569"/>
    <lineage>
        <taxon>Bacteria</taxon>
        <taxon>Pseudomonadati</taxon>
        <taxon>Campylobacterota</taxon>
        <taxon>Epsilonproteobacteria</taxon>
        <taxon>Campylobacterales</taxon>
        <taxon>Helicobacteraceae</taxon>
        <taxon>Helicobacter</taxon>
    </lineage>
</organism>
<keyword evidence="4 10" id="KW-0133">Cell shape</keyword>
<keyword evidence="6 10" id="KW-1133">Transmembrane helix</keyword>
<gene>
    <name evidence="12" type="primary">mviN</name>
    <name evidence="10" type="synonym">murJ</name>
    <name evidence="12" type="ORF">CDV25_03720</name>
</gene>
<evidence type="ECO:0000313" key="12">
    <source>
        <dbReference type="EMBL" id="AWI33972.1"/>
    </source>
</evidence>
<dbReference type="GO" id="GO:0005886">
    <property type="term" value="C:plasma membrane"/>
    <property type="evidence" value="ECO:0007669"/>
    <property type="project" value="UniProtKB-SubCell"/>
</dbReference>
<dbReference type="PANTHER" id="PTHR47019:SF1">
    <property type="entry name" value="LIPID II FLIPPASE MURJ"/>
    <property type="match status" value="1"/>
</dbReference>
<dbReference type="AlphaFoldDB" id="A0A2U8FCM1"/>
<keyword evidence="5 10" id="KW-0573">Peptidoglycan synthesis</keyword>
<feature type="transmembrane region" description="Helical" evidence="10">
    <location>
        <begin position="148"/>
        <end position="168"/>
    </location>
</feature>
<evidence type="ECO:0000256" key="6">
    <source>
        <dbReference type="ARBA" id="ARBA00022989"/>
    </source>
</evidence>
<feature type="transmembrane region" description="Helical" evidence="10">
    <location>
        <begin position="246"/>
        <end position="267"/>
    </location>
</feature>
<evidence type="ECO:0000256" key="2">
    <source>
        <dbReference type="ARBA" id="ARBA00022475"/>
    </source>
</evidence>
<proteinExistence type="inferred from homology"/>
<dbReference type="KEGG" id="had:CDV25_03720"/>
<dbReference type="GO" id="GO:0071555">
    <property type="term" value="P:cell wall organization"/>
    <property type="evidence" value="ECO:0007669"/>
    <property type="project" value="UniProtKB-UniRule"/>
</dbReference>
<reference evidence="12 13" key="1">
    <citation type="submission" date="2017-06" db="EMBL/GenBank/DDBJ databases">
        <title>Complete genome of Helicobacter apodemus.</title>
        <authorList>
            <person name="Cho S."/>
        </authorList>
    </citation>
    <scope>NUCLEOTIDE SEQUENCE [LARGE SCALE GENOMIC DNA]</scope>
    <source>
        <strain evidence="13">SNUVETPUB-15-01</strain>
    </source>
</reference>
<dbReference type="HAMAP" id="MF_02078">
    <property type="entry name" value="MurJ_MviN"/>
    <property type="match status" value="1"/>
</dbReference>
<dbReference type="GO" id="GO:0034204">
    <property type="term" value="P:lipid translocation"/>
    <property type="evidence" value="ECO:0007669"/>
    <property type="project" value="TreeGrafter"/>
</dbReference>
<evidence type="ECO:0000256" key="4">
    <source>
        <dbReference type="ARBA" id="ARBA00022960"/>
    </source>
</evidence>
<dbReference type="PIRSF" id="PIRSF002869">
    <property type="entry name" value="MviN"/>
    <property type="match status" value="1"/>
</dbReference>
<evidence type="ECO:0000256" key="11">
    <source>
        <dbReference type="PIRNR" id="PIRNR002869"/>
    </source>
</evidence>
<feature type="transmembrane region" description="Helical" evidence="10">
    <location>
        <begin position="444"/>
        <end position="466"/>
    </location>
</feature>
<comment type="similarity">
    <text evidence="9 10 11">Belongs to the MurJ/MviN family.</text>
</comment>
<comment type="pathway">
    <text evidence="10">Cell wall biogenesis; peptidoglycan biosynthesis.</text>
</comment>
<feature type="transmembrane region" description="Helical" evidence="10">
    <location>
        <begin position="409"/>
        <end position="432"/>
    </location>
</feature>
<dbReference type="GO" id="GO:0008360">
    <property type="term" value="P:regulation of cell shape"/>
    <property type="evidence" value="ECO:0007669"/>
    <property type="project" value="UniProtKB-UniRule"/>
</dbReference>
<protein>
    <recommendedName>
        <fullName evidence="10">Probable lipid II flippase MurJ</fullName>
    </recommendedName>
</protein>
<dbReference type="OrthoDB" id="9786339at2"/>
<evidence type="ECO:0000256" key="5">
    <source>
        <dbReference type="ARBA" id="ARBA00022984"/>
    </source>
</evidence>
<feature type="transmembrane region" description="Helical" evidence="10">
    <location>
        <begin position="312"/>
        <end position="329"/>
    </location>
</feature>
<evidence type="ECO:0000256" key="9">
    <source>
        <dbReference type="ARBA" id="ARBA00061532"/>
    </source>
</evidence>
<dbReference type="GO" id="GO:0009252">
    <property type="term" value="P:peptidoglycan biosynthetic process"/>
    <property type="evidence" value="ECO:0007669"/>
    <property type="project" value="UniProtKB-UniRule"/>
</dbReference>
<keyword evidence="2 10" id="KW-1003">Cell membrane</keyword>
<dbReference type="PRINTS" id="PR01806">
    <property type="entry name" value="VIRFACTRMVIN"/>
</dbReference>
<evidence type="ECO:0000256" key="10">
    <source>
        <dbReference type="HAMAP-Rule" id="MF_02078"/>
    </source>
</evidence>
<keyword evidence="10 11" id="KW-0813">Transport</keyword>
<dbReference type="EMBL" id="CP021886">
    <property type="protein sequence ID" value="AWI33972.1"/>
    <property type="molecule type" value="Genomic_DNA"/>
</dbReference>
<comment type="subcellular location">
    <subcellularLocation>
        <location evidence="1 10">Cell membrane</location>
        <topology evidence="1 10">Multi-pass membrane protein</topology>
    </subcellularLocation>
</comment>
<feature type="transmembrane region" description="Helical" evidence="10">
    <location>
        <begin position="180"/>
        <end position="198"/>
    </location>
</feature>
<accession>A0A2U8FCM1</accession>
<dbReference type="Proteomes" id="UP000244890">
    <property type="component" value="Chromosome"/>
</dbReference>
<dbReference type="CDD" id="cd13123">
    <property type="entry name" value="MATE_MurJ_like"/>
    <property type="match status" value="1"/>
</dbReference>
<feature type="transmembrane region" description="Helical" evidence="10">
    <location>
        <begin position="118"/>
        <end position="141"/>
    </location>
</feature>
<feature type="transmembrane region" description="Helical" evidence="10">
    <location>
        <begin position="25"/>
        <end position="44"/>
    </location>
</feature>
<dbReference type="PANTHER" id="PTHR47019">
    <property type="entry name" value="LIPID II FLIPPASE MURJ"/>
    <property type="match status" value="1"/>
</dbReference>
<dbReference type="NCBIfam" id="TIGR01695">
    <property type="entry name" value="murJ_mviN"/>
    <property type="match status" value="1"/>
</dbReference>
<evidence type="ECO:0000313" key="13">
    <source>
        <dbReference type="Proteomes" id="UP000244890"/>
    </source>
</evidence>
<comment type="function">
    <text evidence="8 10 11">Involved in peptidoglycan biosynthesis. Transports lipid-linked peptidoglycan precursors from the inner to the outer leaflet of the cytoplasmic membrane.</text>
</comment>
<sequence>MFFKAFLTNSSGILISRILGFIRDLLMATILGAGIYSDIFFVAFKFPNLFRRIFGEGAFNQSFLPSFLKARYKGGFALKIFLNFCLLLLFFLLLVWVFSWEITKLLAYGFSEELIALTAPLVVINFWYLLLIFIVTFLGAILQYKHNFTAWAYSPAMLNIAMIISLLLAQNSDSYTSVLYLSYGVLAGGVGQILLHLYPLWRLKFFKLFCVGVKELKRKKDFIYKSVKSFYKQFFPAMIGSSTAQIASFVDTLLASFLSSGTISYLYYANRIFQLPLAVFAIATSVALFPFIAKCLKDKKEDVALNALKKPFWLLCFLLSICVVGGILLQREIIWLLFERGKFLREDTLLTASVFSAYMVGLLPFGLAKIFSLWLYSQNQQSLAAKISAFSLGVGVLCSLVLMQFFQAFGLALAGSISGMVLLLLTLHYFGWKKFFILLKNWKLIMLLVLSLSVEIVGISGFKYFVFEISS</sequence>
<evidence type="ECO:0000256" key="8">
    <source>
        <dbReference type="ARBA" id="ARBA00060041"/>
    </source>
</evidence>
<keyword evidence="3 10" id="KW-0812">Transmembrane</keyword>
<keyword evidence="10 11" id="KW-0961">Cell wall biogenesis/degradation</keyword>
<dbReference type="RefSeq" id="WP_108910830.1">
    <property type="nucleotide sequence ID" value="NZ_CP021886.1"/>
</dbReference>
<evidence type="ECO:0000256" key="7">
    <source>
        <dbReference type="ARBA" id="ARBA00023136"/>
    </source>
</evidence>
<name>A0A2U8FCM1_9HELI</name>
<feature type="transmembrane region" description="Helical" evidence="10">
    <location>
        <begin position="383"/>
        <end position="403"/>
    </location>
</feature>
<dbReference type="InterPro" id="IPR004268">
    <property type="entry name" value="MurJ"/>
</dbReference>
<dbReference type="InterPro" id="IPR051050">
    <property type="entry name" value="Lipid_II_flippase_MurJ/MviN"/>
</dbReference>